<gene>
    <name evidence="6" type="ordered locus">LIB012</name>
</gene>
<dbReference type="PANTHER" id="PTHR43300">
    <property type="entry name" value="ACETYLTRANSFERASE"/>
    <property type="match status" value="1"/>
</dbReference>
<dbReference type="eggNOG" id="COG0110">
    <property type="taxonomic scope" value="Bacteria"/>
</dbReference>
<dbReference type="OrthoDB" id="9801456at2"/>
<dbReference type="InterPro" id="IPR050179">
    <property type="entry name" value="Trans_hexapeptide_repeat"/>
</dbReference>
<evidence type="ECO:0000256" key="4">
    <source>
        <dbReference type="ARBA" id="ARBA00023315"/>
    </source>
</evidence>
<keyword evidence="6" id="KW-0614">Plasmid</keyword>
<dbReference type="NCBIfam" id="TIGR03570">
    <property type="entry name" value="NeuD_NnaD"/>
    <property type="match status" value="1"/>
</dbReference>
<organism evidence="6 7">
    <name type="scientific">Lawsonia intracellularis (strain PHE/MN1-00)</name>
    <dbReference type="NCBI Taxonomy" id="363253"/>
    <lineage>
        <taxon>Bacteria</taxon>
        <taxon>Pseudomonadati</taxon>
        <taxon>Thermodesulfobacteriota</taxon>
        <taxon>Desulfovibrionia</taxon>
        <taxon>Desulfovibrionales</taxon>
        <taxon>Desulfovibrionaceae</taxon>
        <taxon>Lawsonia</taxon>
    </lineage>
</organism>
<dbReference type="Proteomes" id="UP000002430">
    <property type="component" value="Plasmid 2"/>
</dbReference>
<keyword evidence="4" id="KW-0012">Acyltransferase</keyword>
<dbReference type="SUPFAM" id="SSF51161">
    <property type="entry name" value="Trimeric LpxA-like enzymes"/>
    <property type="match status" value="1"/>
</dbReference>
<evidence type="ECO:0000256" key="2">
    <source>
        <dbReference type="ARBA" id="ARBA00022679"/>
    </source>
</evidence>
<evidence type="ECO:0000256" key="3">
    <source>
        <dbReference type="ARBA" id="ARBA00022737"/>
    </source>
</evidence>
<dbReference type="KEGG" id="lip:LIB012"/>
<dbReference type="InterPro" id="IPR011004">
    <property type="entry name" value="Trimer_LpxA-like_sf"/>
</dbReference>
<proteinExistence type="inferred from homology"/>
<evidence type="ECO:0000256" key="1">
    <source>
        <dbReference type="ARBA" id="ARBA00007274"/>
    </source>
</evidence>
<dbReference type="Gene3D" id="2.160.10.10">
    <property type="entry name" value="Hexapeptide repeat proteins"/>
    <property type="match status" value="1"/>
</dbReference>
<dbReference type="Pfam" id="PF00132">
    <property type="entry name" value="Hexapep"/>
    <property type="match status" value="1"/>
</dbReference>
<reference evidence="6 7" key="1">
    <citation type="submission" date="2005-11" db="EMBL/GenBank/DDBJ databases">
        <title>The complete genome sequence of Lawsonia intracellularis: the causative agent of proliferative enteropathy.</title>
        <authorList>
            <person name="Kaur K."/>
            <person name="Zhang Q."/>
            <person name="Beckler D."/>
            <person name="Munir S."/>
            <person name="Li L."/>
            <person name="Kinsley K."/>
            <person name="Herron L."/>
            <person name="Peterson A."/>
            <person name="May B."/>
            <person name="Singh S."/>
            <person name="Gebhart C."/>
            <person name="Kapur V."/>
        </authorList>
    </citation>
    <scope>NUCLEOTIDE SEQUENCE [LARGE SCALE GENOMIC DNA]</scope>
    <source>
        <strain evidence="6 7">PHE/MN1-00</strain>
        <plasmid evidence="7">pLaw2</plasmid>
    </source>
</reference>
<dbReference type="InterPro" id="IPR001451">
    <property type="entry name" value="Hexapep"/>
</dbReference>
<accession>Q1MNZ3</accession>
<comment type="similarity">
    <text evidence="1">Belongs to the transferase hexapeptide repeat family.</text>
</comment>
<dbReference type="RefSeq" id="WP_011527307.1">
    <property type="nucleotide sequence ID" value="NC_008013.1"/>
</dbReference>
<dbReference type="EMBL" id="AM180254">
    <property type="protein sequence ID" value="CAJ53911.1"/>
    <property type="molecule type" value="Genomic_DNA"/>
</dbReference>
<sequence length="216" mass="22987">MDKTIIILGARGNSIDILDTIKDINIRNSNLSCVGFLDDSSMLQSTKVHNLPILGKLKDAIKFQHTFFVNSIGSPKNYTQKQNIIRSSGLKDHQFLSIISPYAYVARSAIIGHGSTALVGSVIAAETTIGNHVLILQNTIINHNTIIEDFVSLAAGVSIAGDCYIKQGAYIGTNACIRGGITIGEYALIGMGAVVTKDVKPGATVVGNPAKILHKI</sequence>
<dbReference type="PROSITE" id="PS00101">
    <property type="entry name" value="HEXAPEP_TRANSFERASES"/>
    <property type="match status" value="1"/>
</dbReference>
<feature type="binding site" evidence="5">
    <location>
        <position position="73"/>
    </location>
    <ligand>
        <name>substrate</name>
    </ligand>
</feature>
<protein>
    <submittedName>
        <fullName evidence="6">Acetyltransferases</fullName>
    </submittedName>
</protein>
<evidence type="ECO:0000313" key="6">
    <source>
        <dbReference type="EMBL" id="CAJ53911.1"/>
    </source>
</evidence>
<keyword evidence="7" id="KW-1185">Reference proteome</keyword>
<dbReference type="HOGENOM" id="CLU_081811_1_2_7"/>
<keyword evidence="3" id="KW-0677">Repeat</keyword>
<dbReference type="InterPro" id="IPR020019">
    <property type="entry name" value="AcTrfase_PglD-like"/>
</dbReference>
<keyword evidence="2" id="KW-0808">Transferase</keyword>
<evidence type="ECO:0000313" key="7">
    <source>
        <dbReference type="Proteomes" id="UP000002430"/>
    </source>
</evidence>
<dbReference type="AlphaFoldDB" id="Q1MNZ3"/>
<name>Q1MNZ3_LAWIP</name>
<dbReference type="Gene3D" id="3.40.50.20">
    <property type="match status" value="1"/>
</dbReference>
<evidence type="ECO:0000256" key="5">
    <source>
        <dbReference type="PIRSR" id="PIRSR620019-2"/>
    </source>
</evidence>
<dbReference type="InterPro" id="IPR018357">
    <property type="entry name" value="Hexapep_transf_CS"/>
</dbReference>
<geneLocation type="plasmid" evidence="7">
    <name>pLaw2</name>
</geneLocation>
<dbReference type="PANTHER" id="PTHR43300:SF7">
    <property type="entry name" value="UDP-N-ACETYLBACILLOSAMINE N-ACETYLTRANSFERASE"/>
    <property type="match status" value="1"/>
</dbReference>
<dbReference type="GO" id="GO:0016746">
    <property type="term" value="F:acyltransferase activity"/>
    <property type="evidence" value="ECO:0007669"/>
    <property type="project" value="UniProtKB-KW"/>
</dbReference>
<dbReference type="CDD" id="cd03360">
    <property type="entry name" value="LbH_AT_putative"/>
    <property type="match status" value="1"/>
</dbReference>